<dbReference type="RefSeq" id="WP_256623037.1">
    <property type="nucleotide sequence ID" value="NZ_JTEO01000004.1"/>
</dbReference>
<dbReference type="AlphaFoldDB" id="A0AAE3HAH5"/>
<comment type="caution">
    <text evidence="7">The sequence shown here is derived from an EMBL/GenBank/DDBJ whole genome shotgun (WGS) entry which is preliminary data.</text>
</comment>
<keyword evidence="8" id="KW-1185">Reference proteome</keyword>
<keyword evidence="3" id="KW-0486">Methionine biosynthesis</keyword>
<dbReference type="PANTHER" id="PTHR43080">
    <property type="entry name" value="CBS DOMAIN-CONTAINING PROTEIN CBSX3, MITOCHONDRIAL"/>
    <property type="match status" value="1"/>
</dbReference>
<gene>
    <name evidence="7" type="ORF">PV02_08880</name>
</gene>
<dbReference type="InterPro" id="IPR046342">
    <property type="entry name" value="CBS_dom_sf"/>
</dbReference>
<reference evidence="7 8" key="1">
    <citation type="journal article" date="2011" name="Appl. Environ. Microbiol.">
        <title>Methanogenic archaea isolated from Taiwan's Chelungpu fault.</title>
        <authorList>
            <person name="Wu S.Y."/>
            <person name="Lai M.C."/>
        </authorList>
    </citation>
    <scope>NUCLEOTIDE SEQUENCE [LARGE SCALE GENOMIC DNA]</scope>
    <source>
        <strain evidence="7 8">St545Mb</strain>
    </source>
</reference>
<evidence type="ECO:0000256" key="4">
    <source>
        <dbReference type="PROSITE-ProRule" id="PRU00703"/>
    </source>
</evidence>
<evidence type="ECO:0000256" key="3">
    <source>
        <dbReference type="ARBA" id="ARBA00023167"/>
    </source>
</evidence>
<dbReference type="PANTHER" id="PTHR43080:SF4">
    <property type="entry name" value="CRO-LIKE PROTEIN"/>
    <property type="match status" value="1"/>
</dbReference>
<sequence>MQLPTPDEIKQKRTELGLTQSDLAKRAGVSQPLIARIESGDVDPRLSTLRKIIEVFEDAEKEDILVVNIMNTEVISVSPEEQVDAAVQIMGRYHISQIPVISNGVPVGSISEEMIVRSLADKKKSMVSQMIIKEMMGDSFPTVSPKADIKVVSHILERNPAVLVLEKGQVVGVVTKHDVMQLLNE</sequence>
<dbReference type="PROSITE" id="PS50943">
    <property type="entry name" value="HTH_CROC1"/>
    <property type="match status" value="1"/>
</dbReference>
<name>A0AAE3HAH5_9EURY</name>
<feature type="domain" description="HTH cro/C1-type" evidence="5">
    <location>
        <begin position="9"/>
        <end position="57"/>
    </location>
</feature>
<dbReference type="GO" id="GO:0009086">
    <property type="term" value="P:methionine biosynthetic process"/>
    <property type="evidence" value="ECO:0007669"/>
    <property type="project" value="UniProtKB-KW"/>
</dbReference>
<dbReference type="SUPFAM" id="SSF47413">
    <property type="entry name" value="lambda repressor-like DNA-binding domains"/>
    <property type="match status" value="1"/>
</dbReference>
<dbReference type="SUPFAM" id="SSF54631">
    <property type="entry name" value="CBS-domain pair"/>
    <property type="match status" value="1"/>
</dbReference>
<evidence type="ECO:0000313" key="8">
    <source>
        <dbReference type="Proteomes" id="UP001206983"/>
    </source>
</evidence>
<dbReference type="GO" id="GO:0003677">
    <property type="term" value="F:DNA binding"/>
    <property type="evidence" value="ECO:0007669"/>
    <property type="project" value="InterPro"/>
</dbReference>
<dbReference type="InterPro" id="IPR017158">
    <property type="entry name" value="Tscrpt-reg_CBS-contain_prd"/>
</dbReference>
<dbReference type="Proteomes" id="UP001206983">
    <property type="component" value="Unassembled WGS sequence"/>
</dbReference>
<organism evidence="7 8">
    <name type="scientific">Methanolobus chelungpuianus</name>
    <dbReference type="NCBI Taxonomy" id="502115"/>
    <lineage>
        <taxon>Archaea</taxon>
        <taxon>Methanobacteriati</taxon>
        <taxon>Methanobacteriota</taxon>
        <taxon>Stenosarchaea group</taxon>
        <taxon>Methanomicrobia</taxon>
        <taxon>Methanosarcinales</taxon>
        <taxon>Methanosarcinaceae</taxon>
        <taxon>Methanolobus</taxon>
    </lineage>
</organism>
<feature type="domain" description="CBS" evidence="6">
    <location>
        <begin position="70"/>
        <end position="125"/>
    </location>
</feature>
<dbReference type="Gene3D" id="1.10.260.40">
    <property type="entry name" value="lambda repressor-like DNA-binding domains"/>
    <property type="match status" value="1"/>
</dbReference>
<dbReference type="Pfam" id="PF01381">
    <property type="entry name" value="HTH_3"/>
    <property type="match status" value="1"/>
</dbReference>
<dbReference type="InterPro" id="IPR010982">
    <property type="entry name" value="Lambda_DNA-bd_dom_sf"/>
</dbReference>
<evidence type="ECO:0000256" key="2">
    <source>
        <dbReference type="ARBA" id="ARBA00023122"/>
    </source>
</evidence>
<keyword evidence="2 4" id="KW-0129">CBS domain</keyword>
<dbReference type="Pfam" id="PF00571">
    <property type="entry name" value="CBS"/>
    <property type="match status" value="2"/>
</dbReference>
<dbReference type="Gene3D" id="3.10.580.10">
    <property type="entry name" value="CBS-domain"/>
    <property type="match status" value="1"/>
</dbReference>
<accession>A0AAE3HAH5</accession>
<evidence type="ECO:0000313" key="7">
    <source>
        <dbReference type="EMBL" id="MCQ6963137.1"/>
    </source>
</evidence>
<dbReference type="InterPro" id="IPR000644">
    <property type="entry name" value="CBS_dom"/>
</dbReference>
<dbReference type="SMART" id="SM00116">
    <property type="entry name" value="CBS"/>
    <property type="match status" value="2"/>
</dbReference>
<dbReference type="InterPro" id="IPR001387">
    <property type="entry name" value="Cro/C1-type_HTH"/>
</dbReference>
<evidence type="ECO:0000259" key="5">
    <source>
        <dbReference type="PROSITE" id="PS50943"/>
    </source>
</evidence>
<evidence type="ECO:0000256" key="1">
    <source>
        <dbReference type="ARBA" id="ARBA00022605"/>
    </source>
</evidence>
<dbReference type="EMBL" id="JTEO01000004">
    <property type="protein sequence ID" value="MCQ6963137.1"/>
    <property type="molecule type" value="Genomic_DNA"/>
</dbReference>
<dbReference type="PIRSF" id="PIRSF037253">
    <property type="entry name" value="HTH_CBS_prd"/>
    <property type="match status" value="1"/>
</dbReference>
<protein>
    <submittedName>
        <fullName evidence="7">Transcriptional regulator</fullName>
    </submittedName>
</protein>
<dbReference type="CDD" id="cd00093">
    <property type="entry name" value="HTH_XRE"/>
    <property type="match status" value="1"/>
</dbReference>
<proteinExistence type="predicted"/>
<dbReference type="PROSITE" id="PS51371">
    <property type="entry name" value="CBS"/>
    <property type="match status" value="1"/>
</dbReference>
<keyword evidence="1" id="KW-0028">Amino-acid biosynthesis</keyword>
<evidence type="ECO:0000259" key="6">
    <source>
        <dbReference type="PROSITE" id="PS51371"/>
    </source>
</evidence>
<dbReference type="SMART" id="SM00530">
    <property type="entry name" value="HTH_XRE"/>
    <property type="match status" value="1"/>
</dbReference>
<dbReference type="InterPro" id="IPR051257">
    <property type="entry name" value="Diverse_CBS-Domain"/>
</dbReference>